<dbReference type="GO" id="GO:0003723">
    <property type="term" value="F:RNA binding"/>
    <property type="evidence" value="ECO:0007669"/>
    <property type="project" value="TreeGrafter"/>
</dbReference>
<evidence type="ECO:0000259" key="2">
    <source>
        <dbReference type="Pfam" id="PF17846"/>
    </source>
</evidence>
<dbReference type="InterPro" id="IPR041412">
    <property type="entry name" value="Xrn1_helical"/>
</dbReference>
<dbReference type="GO" id="GO:0000956">
    <property type="term" value="P:nuclear-transcribed mRNA catabolic process"/>
    <property type="evidence" value="ECO:0007669"/>
    <property type="project" value="TreeGrafter"/>
</dbReference>
<dbReference type="Proteomes" id="UP000031668">
    <property type="component" value="Unassembled WGS sequence"/>
</dbReference>
<dbReference type="EMBL" id="JWZT01004613">
    <property type="protein sequence ID" value="KII63712.1"/>
    <property type="molecule type" value="Genomic_DNA"/>
</dbReference>
<organism evidence="3 4">
    <name type="scientific">Thelohanellus kitauei</name>
    <name type="common">Myxosporean</name>
    <dbReference type="NCBI Taxonomy" id="669202"/>
    <lineage>
        <taxon>Eukaryota</taxon>
        <taxon>Metazoa</taxon>
        <taxon>Cnidaria</taxon>
        <taxon>Myxozoa</taxon>
        <taxon>Myxosporea</taxon>
        <taxon>Bivalvulida</taxon>
        <taxon>Platysporina</taxon>
        <taxon>Myxobolidae</taxon>
        <taxon>Thelohanellus</taxon>
    </lineage>
</organism>
<dbReference type="PANTHER" id="PTHR12341">
    <property type="entry name" value="5'-&gt;3' EXORIBONUCLEASE"/>
    <property type="match status" value="1"/>
</dbReference>
<keyword evidence="4" id="KW-1185">Reference proteome</keyword>
<feature type="domain" description="Xrn1 helical" evidence="2">
    <location>
        <begin position="2"/>
        <end position="199"/>
    </location>
</feature>
<proteinExistence type="predicted"/>
<dbReference type="PANTHER" id="PTHR12341:SF41">
    <property type="entry name" value="5'-3' EXORIBONUCLEASE 2"/>
    <property type="match status" value="1"/>
</dbReference>
<feature type="region of interest" description="Disordered" evidence="1">
    <location>
        <begin position="18"/>
        <end position="45"/>
    </location>
</feature>
<dbReference type="GO" id="GO:0005634">
    <property type="term" value="C:nucleus"/>
    <property type="evidence" value="ECO:0007669"/>
    <property type="project" value="TreeGrafter"/>
</dbReference>
<dbReference type="InterPro" id="IPR027073">
    <property type="entry name" value="5_3_exoribonuclease"/>
</dbReference>
<evidence type="ECO:0000313" key="3">
    <source>
        <dbReference type="EMBL" id="KII63712.1"/>
    </source>
</evidence>
<evidence type="ECO:0000313" key="4">
    <source>
        <dbReference type="Proteomes" id="UP000031668"/>
    </source>
</evidence>
<protein>
    <submittedName>
        <fullName evidence="3">5'-3' exoribonuclease 2</fullName>
    </submittedName>
</protein>
<name>A0A0C2J3Q6_THEKT</name>
<evidence type="ECO:0000256" key="1">
    <source>
        <dbReference type="SAM" id="MobiDB-lite"/>
    </source>
</evidence>
<dbReference type="Gene3D" id="1.25.40.1050">
    <property type="match status" value="1"/>
</dbReference>
<dbReference type="AlphaFoldDB" id="A0A0C2J3Q6"/>
<dbReference type="Pfam" id="PF17846">
    <property type="entry name" value="XRN_M"/>
    <property type="match status" value="1"/>
</dbReference>
<comment type="caution">
    <text evidence="3">The sequence shown here is derived from an EMBL/GenBank/DDBJ whole genome shotgun (WGS) entry which is preliminary data.</text>
</comment>
<gene>
    <name evidence="3" type="ORF">RF11_00386</name>
</gene>
<reference evidence="3 4" key="1">
    <citation type="journal article" date="2014" name="Genome Biol. Evol.">
        <title>The genome of the myxosporean Thelohanellus kitauei shows adaptations to nutrient acquisition within its fish host.</title>
        <authorList>
            <person name="Yang Y."/>
            <person name="Xiong J."/>
            <person name="Zhou Z."/>
            <person name="Huo F."/>
            <person name="Miao W."/>
            <person name="Ran C."/>
            <person name="Liu Y."/>
            <person name="Zhang J."/>
            <person name="Feng J."/>
            <person name="Wang M."/>
            <person name="Wang M."/>
            <person name="Wang L."/>
            <person name="Yao B."/>
        </authorList>
    </citation>
    <scope>NUCLEOTIDE SEQUENCE [LARGE SCALE GENOMIC DNA]</scope>
    <source>
        <strain evidence="3">Wuqing</strain>
    </source>
</reference>
<feature type="compositionally biased region" description="Basic and acidic residues" evidence="1">
    <location>
        <begin position="18"/>
        <end position="36"/>
    </location>
</feature>
<dbReference type="OrthoDB" id="6018336at2759"/>
<accession>A0A0C2J3Q6</accession>
<sequence length="207" mass="24853">MIEDNIFKRRSHRKRSFLERKKSTESLDSWKRDKGPTNEIINDSIKEPQNLSDITDITSKKRRLSERSDLEKEIDDFENDPIKLGQEGWKFRYYQNKFKIEAAELDDYRSRLAKEYLIGVNWVLEYYYQGCASWEWSYPFHYAPFASDFSLVDKIETQWNNQIKDPFLPFEQLMAVLPESSKDLIPNCYHTLMQSHVSFLMMRIHQS</sequence>
<dbReference type="GO" id="GO:0004534">
    <property type="term" value="F:5'-3' RNA exonuclease activity"/>
    <property type="evidence" value="ECO:0007669"/>
    <property type="project" value="TreeGrafter"/>
</dbReference>